<dbReference type="Proteomes" id="UP001491310">
    <property type="component" value="Unassembled WGS sequence"/>
</dbReference>
<feature type="region of interest" description="Disordered" evidence="2">
    <location>
        <begin position="330"/>
        <end position="362"/>
    </location>
</feature>
<organism evidence="3 4">
    <name type="scientific">Coccomyxa subellipsoidea</name>
    <dbReference type="NCBI Taxonomy" id="248742"/>
    <lineage>
        <taxon>Eukaryota</taxon>
        <taxon>Viridiplantae</taxon>
        <taxon>Chlorophyta</taxon>
        <taxon>core chlorophytes</taxon>
        <taxon>Trebouxiophyceae</taxon>
        <taxon>Trebouxiophyceae incertae sedis</taxon>
        <taxon>Coccomyxaceae</taxon>
        <taxon>Coccomyxa</taxon>
    </lineage>
</organism>
<evidence type="ECO:0000313" key="4">
    <source>
        <dbReference type="Proteomes" id="UP001491310"/>
    </source>
</evidence>
<name>A0ABR2YER9_9CHLO</name>
<comment type="caution">
    <text evidence="3">The sequence shown here is derived from an EMBL/GenBank/DDBJ whole genome shotgun (WGS) entry which is preliminary data.</text>
</comment>
<keyword evidence="1" id="KW-0175">Coiled coil</keyword>
<feature type="region of interest" description="Disordered" evidence="2">
    <location>
        <begin position="208"/>
        <end position="241"/>
    </location>
</feature>
<keyword evidence="4" id="KW-1185">Reference proteome</keyword>
<evidence type="ECO:0000256" key="2">
    <source>
        <dbReference type="SAM" id="MobiDB-lite"/>
    </source>
</evidence>
<evidence type="ECO:0000256" key="1">
    <source>
        <dbReference type="SAM" id="Coils"/>
    </source>
</evidence>
<reference evidence="3 4" key="1">
    <citation type="journal article" date="2024" name="Nat. Commun.">
        <title>Phylogenomics reveals the evolutionary origins of lichenization in chlorophyte algae.</title>
        <authorList>
            <person name="Puginier C."/>
            <person name="Libourel C."/>
            <person name="Otte J."/>
            <person name="Skaloud P."/>
            <person name="Haon M."/>
            <person name="Grisel S."/>
            <person name="Petersen M."/>
            <person name="Berrin J.G."/>
            <person name="Delaux P.M."/>
            <person name="Dal Grande F."/>
            <person name="Keller J."/>
        </authorList>
    </citation>
    <scope>NUCLEOTIDE SEQUENCE [LARGE SCALE GENOMIC DNA]</scope>
    <source>
        <strain evidence="3 4">SAG 216-7</strain>
    </source>
</reference>
<feature type="compositionally biased region" description="Polar residues" evidence="2">
    <location>
        <begin position="346"/>
        <end position="362"/>
    </location>
</feature>
<protein>
    <recommendedName>
        <fullName evidence="5">BZIP domain-containing protein</fullName>
    </recommendedName>
</protein>
<evidence type="ECO:0008006" key="5">
    <source>
        <dbReference type="Google" id="ProtNLM"/>
    </source>
</evidence>
<sequence length="362" mass="38720">MDSQGASSMDNLSTSEENAMLRQLGEKMVVKINQMKTQLMDKTAAFMAEQQLRKSAEVRLGNEMRKSYKLTAYNNEIAMANTKLQRQLKEARTEVERLSVENTCLQSTFKDLVEGLRDELKLRDSLVEEGTPQEGLQQDAVPEAIKQHVSDLIESSAEVFHIVATVAAHTGRHPPTSALGISPPLAPATPDQSDACSATSSACHSRQASLHGSFGTSSSISGGHEPERACSFESNSSLQQSPLPLPGQIRLLRGSSTSSIDGLSTASITSSPLINKEAPPLDEEQPGDIGEMLPSDFMGLHMGTCTPKSNQAGTLAADLTPRPAVCTNPTEPAHSAVHPSLECAPSHSTDSYTTLVSATRQP</sequence>
<evidence type="ECO:0000313" key="3">
    <source>
        <dbReference type="EMBL" id="KAK9904024.1"/>
    </source>
</evidence>
<feature type="coiled-coil region" evidence="1">
    <location>
        <begin position="70"/>
        <end position="108"/>
    </location>
</feature>
<accession>A0ABR2YER9</accession>
<proteinExistence type="predicted"/>
<dbReference type="EMBL" id="JALJOT010000013">
    <property type="protein sequence ID" value="KAK9904024.1"/>
    <property type="molecule type" value="Genomic_DNA"/>
</dbReference>
<feature type="compositionally biased region" description="Low complexity" evidence="2">
    <location>
        <begin position="209"/>
        <end position="223"/>
    </location>
</feature>
<gene>
    <name evidence="3" type="ORF">WJX75_002713</name>
</gene>